<dbReference type="InterPro" id="IPR051795">
    <property type="entry name" value="Glycosyl_Hydrlase_43"/>
</dbReference>
<dbReference type="InterPro" id="IPR006710">
    <property type="entry name" value="Glyco_hydro_43"/>
</dbReference>
<keyword evidence="5" id="KW-0732">Signal</keyword>
<dbReference type="RefSeq" id="WP_189418669.1">
    <property type="nucleotide sequence ID" value="NZ_BMYZ01000002.1"/>
</dbReference>
<sequence length="562" mass="63010">MKLSPLSSLAGGFLLTLSGFCAAEKSATFYDFTYEGKDAIFSQPLAKGEYQNPILAGFFPDPSITRAGDDYYLVNSSFSYSPGVPIFHSKDLVHWESLGHVLVTPKQLPLKNQRVSRGIYAPTIRFHDGVFYMITTLVDVRGNFLVTATNPAGPWSDPIELPEIGGIDPDIFFDDDGRVYITHNENPIGEPLYQGHRAIWQWEFDLKTKTVVKNSGRLIVNGGTDISKKPVWIEGPHIYKINGWYYLLCAEGGTSFDHSAVIFRARSLKDKFVPYENNPILTQRGLDDGRDNPITTVGHADFVQTKEGEWWAVFLGTRSYDKKFFNTGRETFLLPVTWKNEWPSILENGKEVPYRLAAPRTEKSTAASQATTGNFVWKDKFTTNKLLTDWNTLGTVETDWYKLNPEKKNITINAVDNRLSGLAQPAFIGRRQQHMHFDAQTTLKLPDEDGISAGIAAFQSHQANYYFGVQRKADQYTLFVEQTTKENSSKIIASTSLTKKDLDKNIVLGTEGDAGKIDFYYHNKAGKRINILQGADAKLLSTEIAGGFTGTYLGMHVRTETK</sequence>
<feature type="chain" id="PRO_5047282527" evidence="5">
    <location>
        <begin position="23"/>
        <end position="562"/>
    </location>
</feature>
<keyword evidence="3 4" id="KW-0326">Glycosidase</keyword>
<comment type="similarity">
    <text evidence="1 4">Belongs to the glycosyl hydrolase 43 family.</text>
</comment>
<dbReference type="EMBL" id="BMYZ01000002">
    <property type="protein sequence ID" value="GGY77481.1"/>
    <property type="molecule type" value="Genomic_DNA"/>
</dbReference>
<gene>
    <name evidence="7" type="primary">xylB</name>
    <name evidence="7" type="ORF">GCM10011613_22550</name>
</gene>
<evidence type="ECO:0000259" key="6">
    <source>
        <dbReference type="Pfam" id="PF17851"/>
    </source>
</evidence>
<keyword evidence="8" id="KW-1185">Reference proteome</keyword>
<dbReference type="SUPFAM" id="SSF75005">
    <property type="entry name" value="Arabinanase/levansucrase/invertase"/>
    <property type="match status" value="1"/>
</dbReference>
<proteinExistence type="inferred from homology"/>
<keyword evidence="2 4" id="KW-0378">Hydrolase</keyword>
<evidence type="ECO:0000256" key="1">
    <source>
        <dbReference type="ARBA" id="ARBA00009865"/>
    </source>
</evidence>
<dbReference type="Pfam" id="PF17851">
    <property type="entry name" value="GH43_C2"/>
    <property type="match status" value="1"/>
</dbReference>
<dbReference type="InterPro" id="IPR023296">
    <property type="entry name" value="Glyco_hydro_beta-prop_sf"/>
</dbReference>
<dbReference type="InterPro" id="IPR013320">
    <property type="entry name" value="ConA-like_dom_sf"/>
</dbReference>
<evidence type="ECO:0000256" key="3">
    <source>
        <dbReference type="ARBA" id="ARBA00023295"/>
    </source>
</evidence>
<dbReference type="PANTHER" id="PTHR42812">
    <property type="entry name" value="BETA-XYLOSIDASE"/>
    <property type="match status" value="1"/>
</dbReference>
<evidence type="ECO:0000256" key="5">
    <source>
        <dbReference type="SAM" id="SignalP"/>
    </source>
</evidence>
<evidence type="ECO:0000256" key="2">
    <source>
        <dbReference type="ARBA" id="ARBA00022801"/>
    </source>
</evidence>
<dbReference type="Pfam" id="PF04616">
    <property type="entry name" value="Glyco_hydro_43"/>
    <property type="match status" value="1"/>
</dbReference>
<feature type="domain" description="Beta-xylosidase C-terminal Concanavalin A-like" evidence="6">
    <location>
        <begin position="378"/>
        <end position="557"/>
    </location>
</feature>
<comment type="caution">
    <text evidence="7">The sequence shown here is derived from an EMBL/GenBank/DDBJ whole genome shotgun (WGS) entry which is preliminary data.</text>
</comment>
<dbReference type="PANTHER" id="PTHR42812:SF12">
    <property type="entry name" value="BETA-XYLOSIDASE-RELATED"/>
    <property type="match status" value="1"/>
</dbReference>
<dbReference type="Gene3D" id="2.115.10.20">
    <property type="entry name" value="Glycosyl hydrolase domain, family 43"/>
    <property type="match status" value="1"/>
</dbReference>
<dbReference type="InterPro" id="IPR041542">
    <property type="entry name" value="GH43_C2"/>
</dbReference>
<dbReference type="Proteomes" id="UP000619761">
    <property type="component" value="Unassembled WGS sequence"/>
</dbReference>
<dbReference type="Gene3D" id="2.60.120.200">
    <property type="match status" value="1"/>
</dbReference>
<evidence type="ECO:0000313" key="7">
    <source>
        <dbReference type="EMBL" id="GGY77481.1"/>
    </source>
</evidence>
<evidence type="ECO:0000313" key="8">
    <source>
        <dbReference type="Proteomes" id="UP000619761"/>
    </source>
</evidence>
<evidence type="ECO:0000256" key="4">
    <source>
        <dbReference type="RuleBase" id="RU361187"/>
    </source>
</evidence>
<protein>
    <submittedName>
        <fullName evidence="7">Xylosidase/arabinosidase</fullName>
    </submittedName>
</protein>
<dbReference type="CDD" id="cd18617">
    <property type="entry name" value="GH43_XynB-like"/>
    <property type="match status" value="1"/>
</dbReference>
<feature type="signal peptide" evidence="5">
    <location>
        <begin position="1"/>
        <end position="22"/>
    </location>
</feature>
<name>A0ABQ3B3A5_9GAMM</name>
<dbReference type="SUPFAM" id="SSF49899">
    <property type="entry name" value="Concanavalin A-like lectins/glucanases"/>
    <property type="match status" value="1"/>
</dbReference>
<organism evidence="7 8">
    <name type="scientific">Cellvibrio zantedeschiae</name>
    <dbReference type="NCBI Taxonomy" id="1237077"/>
    <lineage>
        <taxon>Bacteria</taxon>
        <taxon>Pseudomonadati</taxon>
        <taxon>Pseudomonadota</taxon>
        <taxon>Gammaproteobacteria</taxon>
        <taxon>Cellvibrionales</taxon>
        <taxon>Cellvibrionaceae</taxon>
        <taxon>Cellvibrio</taxon>
    </lineage>
</organism>
<reference evidence="8" key="1">
    <citation type="journal article" date="2019" name="Int. J. Syst. Evol. Microbiol.">
        <title>The Global Catalogue of Microorganisms (GCM) 10K type strain sequencing project: providing services to taxonomists for standard genome sequencing and annotation.</title>
        <authorList>
            <consortium name="The Broad Institute Genomics Platform"/>
            <consortium name="The Broad Institute Genome Sequencing Center for Infectious Disease"/>
            <person name="Wu L."/>
            <person name="Ma J."/>
        </authorList>
    </citation>
    <scope>NUCLEOTIDE SEQUENCE [LARGE SCALE GENOMIC DNA]</scope>
    <source>
        <strain evidence="8">KCTC 32239</strain>
    </source>
</reference>
<accession>A0ABQ3B3A5</accession>